<feature type="active site" description="Nucleophile" evidence="6">
    <location>
        <position position="83"/>
    </location>
</feature>
<dbReference type="Gene3D" id="2.30.130.10">
    <property type="entry name" value="PUA domain"/>
    <property type="match status" value="1"/>
</dbReference>
<dbReference type="OMA" id="GPFKEDE"/>
<dbReference type="GO" id="GO:1990481">
    <property type="term" value="P:mRNA pseudouridine synthesis"/>
    <property type="evidence" value="ECO:0007669"/>
    <property type="project" value="TreeGrafter"/>
</dbReference>
<reference evidence="9" key="1">
    <citation type="journal article" date="2002" name="FEBS Lett.">
        <title>Introns in protein-coding genes in Archaea.</title>
        <authorList>
            <person name="Watanabe Y."/>
            <person name="Yokobori S."/>
            <person name="Inaba T."/>
            <person name="Yamagishi A."/>
            <person name="Oshima T."/>
            <person name="Kawarabayasi Y."/>
            <person name="Kikuchi H."/>
            <person name="Kita K."/>
        </authorList>
    </citation>
    <scope>NUCLEOTIDE SEQUENCE</scope>
    <source>
        <strain evidence="9">7</strain>
    </source>
</reference>
<dbReference type="HAMAP" id="MF_01081">
    <property type="entry name" value="TruB_arch"/>
    <property type="match status" value="1"/>
</dbReference>
<reference evidence="9" key="3">
    <citation type="journal article" date="2009" name="BMC Evol. Biol.">
        <title>Gain and loss of an intron in a protein-coding gene in Archaea: the case of an archaeal RNA pseudouridine synthase gene.</title>
        <authorList>
            <person name="Yokobori S."/>
            <person name="Itoh T."/>
            <person name="Yoshinari S."/>
            <person name="Nomura N."/>
            <person name="Sako Y."/>
            <person name="Yamagishi A."/>
            <person name="Oshima T."/>
            <person name="Kita K."/>
            <person name="Watanabe Y."/>
        </authorList>
    </citation>
    <scope>NUCLEOTIDE SEQUENCE</scope>
    <source>
        <strain evidence="9">7</strain>
    </source>
</reference>
<comment type="similarity">
    <text evidence="5 6">Belongs to the pseudouridine synthase TruB family. Type 2 subfamily.</text>
</comment>
<dbReference type="GO" id="GO:0031118">
    <property type="term" value="P:rRNA pseudouridine synthesis"/>
    <property type="evidence" value="ECO:0007669"/>
    <property type="project" value="TreeGrafter"/>
</dbReference>
<dbReference type="Pfam" id="PF16198">
    <property type="entry name" value="TruB_C_2"/>
    <property type="match status" value="1"/>
</dbReference>
<feature type="domain" description="Dyskerin-like" evidence="8">
    <location>
        <begin position="16"/>
        <end position="64"/>
    </location>
</feature>
<keyword evidence="2 6" id="KW-0819">tRNA processing</keyword>
<evidence type="ECO:0000256" key="3">
    <source>
        <dbReference type="ARBA" id="ARBA00023235"/>
    </source>
</evidence>
<accession>Q18NW3</accession>
<dbReference type="Pfam" id="PF08068">
    <property type="entry name" value="DKCLD"/>
    <property type="match status" value="1"/>
</dbReference>
<evidence type="ECO:0000259" key="8">
    <source>
        <dbReference type="SMART" id="SM01136"/>
    </source>
</evidence>
<evidence type="ECO:0000256" key="2">
    <source>
        <dbReference type="ARBA" id="ARBA00022694"/>
    </source>
</evidence>
<evidence type="ECO:0000256" key="5">
    <source>
        <dbReference type="ARBA" id="ARBA00060775"/>
    </source>
</evidence>
<dbReference type="AlphaFoldDB" id="Q18NW3"/>
<dbReference type="InterPro" id="IPR004802">
    <property type="entry name" value="tRNA_PsdUridine_synth_B_fam"/>
</dbReference>
<dbReference type="PANTHER" id="PTHR23127">
    <property type="entry name" value="CENTROMERE/MICROTUBULE BINDING PROTEIN CBF5"/>
    <property type="match status" value="1"/>
</dbReference>
<evidence type="ECO:0000256" key="4">
    <source>
        <dbReference type="ARBA" id="ARBA00060072"/>
    </source>
</evidence>
<dbReference type="EC" id="5.4.99.25" evidence="6"/>
<dbReference type="SMART" id="SM00359">
    <property type="entry name" value="PUA"/>
    <property type="match status" value="1"/>
</dbReference>
<dbReference type="InterPro" id="IPR020103">
    <property type="entry name" value="PsdUridine_synth_cat_dom_sf"/>
</dbReference>
<dbReference type="GO" id="GO:0000495">
    <property type="term" value="P:box H/ACA sno(s)RNA 3'-end processing"/>
    <property type="evidence" value="ECO:0007669"/>
    <property type="project" value="TreeGrafter"/>
</dbReference>
<comment type="function">
    <text evidence="4 6">Could be responsible for synthesis of pseudouridine from uracil-55 in the psi GC loop of transfer RNAs.</text>
</comment>
<dbReference type="PANTHER" id="PTHR23127:SF0">
    <property type="entry name" value="H_ACA RIBONUCLEOPROTEIN COMPLEX SUBUNIT DKC1"/>
    <property type="match status" value="1"/>
</dbReference>
<dbReference type="InterPro" id="IPR002478">
    <property type="entry name" value="PUA"/>
</dbReference>
<name>Q18NW3_9CREN</name>
<organism evidence="9">
    <name type="scientific">Sulfurisphaera tokodaii</name>
    <dbReference type="NCBI Taxonomy" id="111955"/>
    <lineage>
        <taxon>Archaea</taxon>
        <taxon>Thermoproteota</taxon>
        <taxon>Thermoprotei</taxon>
        <taxon>Sulfolobales</taxon>
        <taxon>Sulfolobaceae</taxon>
        <taxon>Sulfurisphaera</taxon>
    </lineage>
</organism>
<dbReference type="Gene3D" id="3.30.2350.10">
    <property type="entry name" value="Pseudouridine synthase"/>
    <property type="match status" value="1"/>
</dbReference>
<dbReference type="SMR" id="Q18NW3"/>
<evidence type="ECO:0000313" key="9">
    <source>
        <dbReference type="EMBL" id="BAE96921.1"/>
    </source>
</evidence>
<evidence type="ECO:0000259" key="7">
    <source>
        <dbReference type="SMART" id="SM00359"/>
    </source>
</evidence>
<dbReference type="InterPro" id="IPR026326">
    <property type="entry name" value="TruB_arch"/>
</dbReference>
<dbReference type="SUPFAM" id="SSF55120">
    <property type="entry name" value="Pseudouridine synthase"/>
    <property type="match status" value="1"/>
</dbReference>
<dbReference type="EMBL" id="AB245524">
    <property type="protein sequence ID" value="BAE96921.1"/>
    <property type="molecule type" value="mRNA"/>
</dbReference>
<protein>
    <recommendedName>
        <fullName evidence="6">Probable tRNA pseudouridine synthase B</fullName>
        <ecNumber evidence="6">5.4.99.25</ecNumber>
    </recommendedName>
    <alternativeName>
        <fullName evidence="6">tRNA pseudouridine(55) synthase</fullName>
        <shortName evidence="6">Psi55 synthase</shortName>
    </alternativeName>
    <alternativeName>
        <fullName evidence="6">tRNA pseudouridylate synthase</fullName>
    </alternativeName>
    <alternativeName>
        <fullName evidence="6">tRNA-uridine isomerase</fullName>
    </alternativeName>
</protein>
<dbReference type="NCBIfam" id="TIGR00425">
    <property type="entry name" value="CBF5"/>
    <property type="match status" value="1"/>
</dbReference>
<gene>
    <name evidence="9" type="primary">cbf5</name>
    <name evidence="6" type="synonym">truB</name>
</gene>
<dbReference type="PROSITE" id="PS50890">
    <property type="entry name" value="PUA"/>
    <property type="match status" value="1"/>
</dbReference>
<proteinExistence type="evidence at transcript level"/>
<evidence type="ECO:0000256" key="6">
    <source>
        <dbReference type="HAMAP-Rule" id="MF_01081"/>
    </source>
</evidence>
<dbReference type="CDD" id="cd21148">
    <property type="entry name" value="PUA_Cbf5"/>
    <property type="match status" value="1"/>
</dbReference>
<dbReference type="InterPro" id="IPR036974">
    <property type="entry name" value="PUA_sf"/>
</dbReference>
<dbReference type="Pfam" id="PF01472">
    <property type="entry name" value="PUA"/>
    <property type="match status" value="1"/>
</dbReference>
<dbReference type="InterPro" id="IPR032819">
    <property type="entry name" value="TruB_C"/>
</dbReference>
<dbReference type="InterPro" id="IPR002501">
    <property type="entry name" value="PsdUridine_synth_N"/>
</dbReference>
<feature type="domain" description="PUA" evidence="7">
    <location>
        <begin position="251"/>
        <end position="324"/>
    </location>
</feature>
<dbReference type="Pfam" id="PF01509">
    <property type="entry name" value="TruB_N"/>
    <property type="match status" value="1"/>
</dbReference>
<dbReference type="GO" id="GO:0031119">
    <property type="term" value="P:tRNA pseudouridine synthesis"/>
    <property type="evidence" value="ECO:0007669"/>
    <property type="project" value="UniProtKB-UniRule"/>
</dbReference>
<keyword evidence="3 6" id="KW-0413">Isomerase</keyword>
<dbReference type="GO" id="GO:0003723">
    <property type="term" value="F:RNA binding"/>
    <property type="evidence" value="ECO:0007669"/>
    <property type="project" value="InterPro"/>
</dbReference>
<sequence length="337" mass="38504">MEIYDFIYKIDSFCNYSNNWNIIQDSYTNEKYGYFADKRPIEVLIKNSIINADKPPGPTSHEVAYWIKQMFKVSKAGHGGTLDPKVTGVLPIGLENATKLMSYISSSGKEYVCLMQVHCDFNIDELKQIISKFIGIIYQKPPVRSSVKRRTRKKKIYDIEILDTDKRFILLRISSDPGTYMRKLCHDIGVILGCGAHMRELRRIRSGIFTEKNLVTLQEISEALYMWKNCKDESDLRKILLPMEYATCGMPKILIDDNAVDAISYGAMLTAPGIVAYQRFRVKDTVAILTLKGELVAIGEADVDSQKLVDMKKGIVVKPKRVLMPRDIYPRSWKKHG</sequence>
<dbReference type="GO" id="GO:0031120">
    <property type="term" value="P:snRNA pseudouridine synthesis"/>
    <property type="evidence" value="ECO:0007669"/>
    <property type="project" value="TreeGrafter"/>
</dbReference>
<evidence type="ECO:0000256" key="1">
    <source>
        <dbReference type="ARBA" id="ARBA00000385"/>
    </source>
</evidence>
<dbReference type="GO" id="GO:0160148">
    <property type="term" value="F:tRNA pseudouridine(55) synthase activity"/>
    <property type="evidence" value="ECO:0007669"/>
    <property type="project" value="UniProtKB-EC"/>
</dbReference>
<dbReference type="InterPro" id="IPR012960">
    <property type="entry name" value="Dyskerin-like"/>
</dbReference>
<comment type="catalytic activity">
    <reaction evidence="1 6">
        <text>uridine(55) in tRNA = pseudouridine(55) in tRNA</text>
        <dbReference type="Rhea" id="RHEA:42532"/>
        <dbReference type="Rhea" id="RHEA-COMP:10101"/>
        <dbReference type="Rhea" id="RHEA-COMP:10102"/>
        <dbReference type="ChEBI" id="CHEBI:65314"/>
        <dbReference type="ChEBI" id="CHEBI:65315"/>
        <dbReference type="EC" id="5.4.99.25"/>
    </reaction>
</comment>
<dbReference type="SUPFAM" id="SSF88697">
    <property type="entry name" value="PUA domain-like"/>
    <property type="match status" value="1"/>
</dbReference>
<dbReference type="NCBIfam" id="NF003280">
    <property type="entry name" value="PRK04270.1"/>
    <property type="match status" value="1"/>
</dbReference>
<reference evidence="9" key="2">
    <citation type="journal article" date="2006" name="Biochem. Biophys. Res. Commun.">
        <title>Archaeal pre-mRNA splicing: a connection to hetero-oligomeric splicing endonuclease.</title>
        <authorList>
            <person name="Yoshinari S."/>
            <person name="Itoh T."/>
            <person name="Hallam S.J."/>
            <person name="Delong E.F."/>
            <person name="Yokobori S."/>
            <person name="Yamagishi A."/>
            <person name="Oshima T."/>
            <person name="Kita K."/>
            <person name="Watanabe Y."/>
        </authorList>
    </citation>
    <scope>NUCLEOTIDE SEQUENCE</scope>
    <source>
        <strain evidence="9">7</strain>
    </source>
</reference>
<dbReference type="InterPro" id="IPR015947">
    <property type="entry name" value="PUA-like_sf"/>
</dbReference>
<dbReference type="FunFam" id="3.30.2350.10:FF:000001">
    <property type="entry name" value="H/ACA ribonucleoprotein complex subunit CBF5"/>
    <property type="match status" value="1"/>
</dbReference>
<dbReference type="SMART" id="SM01136">
    <property type="entry name" value="DKCLD"/>
    <property type="match status" value="1"/>
</dbReference>